<protein>
    <recommendedName>
        <fullName evidence="4">Peptidase A1 domain-containing protein</fullName>
    </recommendedName>
</protein>
<proteinExistence type="predicted"/>
<evidence type="ECO:0000313" key="2">
    <source>
        <dbReference type="EMBL" id="KAF1994206.1"/>
    </source>
</evidence>
<evidence type="ECO:0008006" key="4">
    <source>
        <dbReference type="Google" id="ProtNLM"/>
    </source>
</evidence>
<name>A0A6A5W9A1_9PLEO</name>
<sequence>MRNAFVVAASFVICCSIFYIRDCHVPNSGRNDTNKGSPSSPDYHLYNHTIFLPFVEPFSSAEVPLVSITVNATHIDMPIDTGSTGTLIGAPLLPGISNDIGTPAYQFYSSSRLLYTGRLVDLEIEFHGSAGGRNHSFPGSYALATVPVLVVDTSLRCPWYDEQVDTFECPPNPKFPTPTPKKTNNITYMGVGFGRNKMAEKNRNDTPRSNPFLNVGKIDGYFGPYRNGYTVSTKGVHLGLTEQNTKGFVFVNLKTGYTHDEDPRDWAMPDMCFGINRWEDMNCGSALIDTGIPQMYLRTDIGVEIPNVTVHNPSHEELWVKRVKPGTEIMVGFPGTGGKFASEYSFEVGGGEAVEPSFAVPEGQAPPPFINTGRNFLYGHSVAFDADGGRFGPWCSANAMESLLNRHRMNHVLLPHRSTVCCFLLTHVSASGIMPTILGAWKSVCACVEM</sequence>
<reference evidence="2" key="1">
    <citation type="journal article" date="2020" name="Stud. Mycol.">
        <title>101 Dothideomycetes genomes: a test case for predicting lifestyles and emergence of pathogens.</title>
        <authorList>
            <person name="Haridas S."/>
            <person name="Albert R."/>
            <person name="Binder M."/>
            <person name="Bloem J."/>
            <person name="Labutti K."/>
            <person name="Salamov A."/>
            <person name="Andreopoulos B."/>
            <person name="Baker S."/>
            <person name="Barry K."/>
            <person name="Bills G."/>
            <person name="Bluhm B."/>
            <person name="Cannon C."/>
            <person name="Castanera R."/>
            <person name="Culley D."/>
            <person name="Daum C."/>
            <person name="Ezra D."/>
            <person name="Gonzalez J."/>
            <person name="Henrissat B."/>
            <person name="Kuo A."/>
            <person name="Liang C."/>
            <person name="Lipzen A."/>
            <person name="Lutzoni F."/>
            <person name="Magnuson J."/>
            <person name="Mondo S."/>
            <person name="Nolan M."/>
            <person name="Ohm R."/>
            <person name="Pangilinan J."/>
            <person name="Park H.-J."/>
            <person name="Ramirez L."/>
            <person name="Alfaro M."/>
            <person name="Sun H."/>
            <person name="Tritt A."/>
            <person name="Yoshinaga Y."/>
            <person name="Zwiers L.-H."/>
            <person name="Turgeon B."/>
            <person name="Goodwin S."/>
            <person name="Spatafora J."/>
            <person name="Crous P."/>
            <person name="Grigoriev I."/>
        </authorList>
    </citation>
    <scope>NUCLEOTIDE SEQUENCE</scope>
    <source>
        <strain evidence="2">CBS 123094</strain>
    </source>
</reference>
<evidence type="ECO:0000313" key="3">
    <source>
        <dbReference type="Proteomes" id="UP000799779"/>
    </source>
</evidence>
<gene>
    <name evidence="2" type="ORF">P154DRAFT_502253</name>
</gene>
<keyword evidence="1" id="KW-0732">Signal</keyword>
<evidence type="ECO:0000256" key="1">
    <source>
        <dbReference type="SAM" id="SignalP"/>
    </source>
</evidence>
<keyword evidence="3" id="KW-1185">Reference proteome</keyword>
<accession>A0A6A5W9A1</accession>
<dbReference type="OrthoDB" id="5291209at2759"/>
<dbReference type="Proteomes" id="UP000799779">
    <property type="component" value="Unassembled WGS sequence"/>
</dbReference>
<dbReference type="EMBL" id="ML977667">
    <property type="protein sequence ID" value="KAF1994206.1"/>
    <property type="molecule type" value="Genomic_DNA"/>
</dbReference>
<feature type="signal peptide" evidence="1">
    <location>
        <begin position="1"/>
        <end position="23"/>
    </location>
</feature>
<dbReference type="AlphaFoldDB" id="A0A6A5W9A1"/>
<organism evidence="2 3">
    <name type="scientific">Amniculicola lignicola CBS 123094</name>
    <dbReference type="NCBI Taxonomy" id="1392246"/>
    <lineage>
        <taxon>Eukaryota</taxon>
        <taxon>Fungi</taxon>
        <taxon>Dikarya</taxon>
        <taxon>Ascomycota</taxon>
        <taxon>Pezizomycotina</taxon>
        <taxon>Dothideomycetes</taxon>
        <taxon>Pleosporomycetidae</taxon>
        <taxon>Pleosporales</taxon>
        <taxon>Amniculicolaceae</taxon>
        <taxon>Amniculicola</taxon>
    </lineage>
</organism>
<feature type="chain" id="PRO_5025449758" description="Peptidase A1 domain-containing protein" evidence="1">
    <location>
        <begin position="24"/>
        <end position="450"/>
    </location>
</feature>